<accession>A0ACB8F710</accession>
<keyword evidence="1" id="KW-0547">Nucleotide-binding</keyword>
<keyword evidence="1" id="KW-0067">ATP-binding</keyword>
<reference evidence="1" key="1">
    <citation type="submission" date="2021-08" db="EMBL/GenBank/DDBJ databases">
        <title>The first chromosome-level gecko genome reveals the dynamic sex chromosomes of Neotropical dwarf geckos (Sphaerodactylidae: Sphaerodactylus).</title>
        <authorList>
            <person name="Pinto B.J."/>
            <person name="Keating S.E."/>
            <person name="Gamble T."/>
        </authorList>
    </citation>
    <scope>NUCLEOTIDE SEQUENCE</scope>
    <source>
        <strain evidence="1">TG3544</strain>
    </source>
</reference>
<keyword evidence="1" id="KW-0347">Helicase</keyword>
<comment type="caution">
    <text evidence="1">The sequence shown here is derived from an EMBL/GenBank/DDBJ whole genome shotgun (WGS) entry which is preliminary data.</text>
</comment>
<keyword evidence="2" id="KW-1185">Reference proteome</keyword>
<sequence length="387" mass="43843">MDHRCFFVQVHIHPDTSSQKKKQRTDLWNSSATKKQGKVLSFWCFSPGYTMNALVRQGVRTIILTSGTLSPVSSFSLEMQIPFPVCLENPHVIDKHQMWVGVIPKGPDGRLMSSSYEKRFTEECLTSLGRTIGNLVRIIPNGLLIFFPSYPVLDKSLEYWKEHDFAGKIEAVKPMFVEPRNKGTFTEVMDAYYRKAVCPNSNGAVFLAVCRGKDGRVEVDGDSADQPLRLEATRSSPAPLHHPSRARKFNGKRGASEGLDFADKNGRGVIITGLPFPPRMDPRVMLKMQFLDEMKGRNAANQGLSGNTWYKQQASRAVNQAIGRVIRHRDDYGAIFLCDQRFSNTDVRAQLPSWVRPYVRIYENFGHVVREVSQFFRVAQKIVSILQ</sequence>
<dbReference type="EMBL" id="CM037618">
    <property type="protein sequence ID" value="KAH8000927.1"/>
    <property type="molecule type" value="Genomic_DNA"/>
</dbReference>
<keyword evidence="1" id="KW-0378">Hydrolase</keyword>
<protein>
    <submittedName>
        <fullName evidence="1">Regulator of telomere elongation helicase 1</fullName>
    </submittedName>
</protein>
<organism evidence="1 2">
    <name type="scientific">Sphaerodactylus townsendi</name>
    <dbReference type="NCBI Taxonomy" id="933632"/>
    <lineage>
        <taxon>Eukaryota</taxon>
        <taxon>Metazoa</taxon>
        <taxon>Chordata</taxon>
        <taxon>Craniata</taxon>
        <taxon>Vertebrata</taxon>
        <taxon>Euteleostomi</taxon>
        <taxon>Lepidosauria</taxon>
        <taxon>Squamata</taxon>
        <taxon>Bifurcata</taxon>
        <taxon>Gekkota</taxon>
        <taxon>Sphaerodactylidae</taxon>
        <taxon>Sphaerodactylus</taxon>
    </lineage>
</organism>
<name>A0ACB8F710_9SAUR</name>
<dbReference type="Proteomes" id="UP000827872">
    <property type="component" value="Linkage Group LG05"/>
</dbReference>
<evidence type="ECO:0000313" key="1">
    <source>
        <dbReference type="EMBL" id="KAH8000927.1"/>
    </source>
</evidence>
<evidence type="ECO:0000313" key="2">
    <source>
        <dbReference type="Proteomes" id="UP000827872"/>
    </source>
</evidence>
<gene>
    <name evidence="1" type="primary">RTEL1_1</name>
    <name evidence="1" type="ORF">K3G42_029978</name>
</gene>
<proteinExistence type="predicted"/>